<dbReference type="AlphaFoldDB" id="A0A8E7AVE2"/>
<dbReference type="RefSeq" id="WP_214418281.1">
    <property type="nucleotide sequence ID" value="NZ_CP075546.1"/>
</dbReference>
<protein>
    <submittedName>
        <fullName evidence="1">Uncharacterized protein</fullName>
    </submittedName>
</protein>
<evidence type="ECO:0000313" key="1">
    <source>
        <dbReference type="EMBL" id="QVV87460.1"/>
    </source>
</evidence>
<organism evidence="1 2">
    <name type="scientific">Methanospirillum purgamenti</name>
    <dbReference type="NCBI Taxonomy" id="2834276"/>
    <lineage>
        <taxon>Archaea</taxon>
        <taxon>Methanobacteriati</taxon>
        <taxon>Methanobacteriota</taxon>
        <taxon>Stenosarchaea group</taxon>
        <taxon>Methanomicrobia</taxon>
        <taxon>Methanomicrobiales</taxon>
        <taxon>Methanospirillaceae</taxon>
        <taxon>Methanospirillum</taxon>
    </lineage>
</organism>
<name>A0A8E7AVE2_9EURY</name>
<gene>
    <name evidence="1" type="ORF">KHC33_08705</name>
</gene>
<keyword evidence="2" id="KW-1185">Reference proteome</keyword>
<dbReference type="Proteomes" id="UP000680656">
    <property type="component" value="Chromosome"/>
</dbReference>
<reference evidence="1 2" key="1">
    <citation type="submission" date="2021-05" db="EMBL/GenBank/DDBJ databases">
        <title>A novel Methanospirillum isolate from a pyrite-forming mixed culture.</title>
        <authorList>
            <person name="Bunk B."/>
            <person name="Sproer C."/>
            <person name="Spring S."/>
            <person name="Pester M."/>
        </authorList>
    </citation>
    <scope>NUCLEOTIDE SEQUENCE [LARGE SCALE GENOMIC DNA]</scope>
    <source>
        <strain evidence="1 2">J.3.6.1-F.2.7.3</strain>
    </source>
</reference>
<evidence type="ECO:0000313" key="2">
    <source>
        <dbReference type="Proteomes" id="UP000680656"/>
    </source>
</evidence>
<proteinExistence type="predicted"/>
<dbReference type="KEGG" id="mrtj:KHC33_08705"/>
<dbReference type="GeneID" id="65097259"/>
<accession>A0A8E7AVE2</accession>
<dbReference type="EMBL" id="CP075546">
    <property type="protein sequence ID" value="QVV87460.1"/>
    <property type="molecule type" value="Genomic_DNA"/>
</dbReference>
<sequence length="66" mass="7340">MIELILTALLNIGDGIFFNRQILTSVIIDSVENFELIYSYDDKKVILGTPFKIVILNFSMEAAGGT</sequence>